<evidence type="ECO:0000259" key="1">
    <source>
        <dbReference type="PROSITE" id="PS51708"/>
    </source>
</evidence>
<sequence>MTVTTPATSPRPARGYALLHYGIHYYDTAGLRLRRHGLTLSRVGTSWQLDRGDGRGCRVEAPESDQVPHELRRLVRAYSRDLELTPVTGPCTGRLTRDAPPGDTARAMVLGYLETQIEALARADLAARLGEPEGARELRAAARRLRAALWTFAPVLGGRRLVRGLCASLCRLGASVGPARDTEVQRRRFLHRLGELSDEAVLGPVRADAERHFAVAAAESAAECAEALDSHRYLQLLNALEVLGVVLREQPRSDQRKAALEPAGAVLPGLVWTVVTETDARLEAAFAGSAPKAVHAVRKSAKRLRYALEAAADALPFVPDRVLADCRAVQDLLGEYRDAMVARAKLRALASAATEAGRPAATYELLITTEVLAAQECLAALPAAWETLRRGLEPMRV</sequence>
<evidence type="ECO:0000313" key="3">
    <source>
        <dbReference type="Proteomes" id="UP001236014"/>
    </source>
</evidence>
<dbReference type="AlphaFoldDB" id="A0A9Y2MYP8"/>
<proteinExistence type="predicted"/>
<dbReference type="InterPro" id="IPR007899">
    <property type="entry name" value="CHAD_dom"/>
</dbReference>
<dbReference type="EMBL" id="CP127294">
    <property type="protein sequence ID" value="WIX83726.1"/>
    <property type="molecule type" value="Genomic_DNA"/>
</dbReference>
<dbReference type="SMART" id="SM00880">
    <property type="entry name" value="CHAD"/>
    <property type="match status" value="1"/>
</dbReference>
<dbReference type="Gene3D" id="1.40.20.10">
    <property type="entry name" value="CHAD domain"/>
    <property type="match status" value="1"/>
</dbReference>
<keyword evidence="3" id="KW-1185">Reference proteome</keyword>
<dbReference type="Pfam" id="PF05235">
    <property type="entry name" value="CHAD"/>
    <property type="match status" value="1"/>
</dbReference>
<dbReference type="PANTHER" id="PTHR39339:SF1">
    <property type="entry name" value="CHAD DOMAIN-CONTAINING PROTEIN"/>
    <property type="match status" value="1"/>
</dbReference>
<reference evidence="2 3" key="1">
    <citation type="submission" date="2023-06" db="EMBL/GenBank/DDBJ databases">
        <authorList>
            <person name="Oyuntsetseg B."/>
            <person name="Kim S.B."/>
        </authorList>
    </citation>
    <scope>NUCLEOTIDE SEQUENCE [LARGE SCALE GENOMIC DNA]</scope>
    <source>
        <strain evidence="2 3">2-15</strain>
    </source>
</reference>
<evidence type="ECO:0000313" key="2">
    <source>
        <dbReference type="EMBL" id="WIX83726.1"/>
    </source>
</evidence>
<dbReference type="KEGG" id="acab:QRX50_24685"/>
<gene>
    <name evidence="2" type="ORF">QRX50_24685</name>
</gene>
<dbReference type="PANTHER" id="PTHR39339">
    <property type="entry name" value="SLR1444 PROTEIN"/>
    <property type="match status" value="1"/>
</dbReference>
<protein>
    <submittedName>
        <fullName evidence="2">CHAD domain-containing protein</fullName>
    </submittedName>
</protein>
<dbReference type="InterPro" id="IPR038186">
    <property type="entry name" value="CHAD_dom_sf"/>
</dbReference>
<feature type="domain" description="CHAD" evidence="1">
    <location>
        <begin position="102"/>
        <end position="390"/>
    </location>
</feature>
<accession>A0A9Y2MYP8</accession>
<dbReference type="RefSeq" id="WP_285974272.1">
    <property type="nucleotide sequence ID" value="NZ_CP127294.1"/>
</dbReference>
<dbReference type="Proteomes" id="UP001236014">
    <property type="component" value="Chromosome"/>
</dbReference>
<organism evidence="2 3">
    <name type="scientific">Amycolatopsis carbonis</name>
    <dbReference type="NCBI Taxonomy" id="715471"/>
    <lineage>
        <taxon>Bacteria</taxon>
        <taxon>Bacillati</taxon>
        <taxon>Actinomycetota</taxon>
        <taxon>Actinomycetes</taxon>
        <taxon>Pseudonocardiales</taxon>
        <taxon>Pseudonocardiaceae</taxon>
        <taxon>Amycolatopsis</taxon>
    </lineage>
</organism>
<name>A0A9Y2MYP8_9PSEU</name>
<dbReference type="PROSITE" id="PS51708">
    <property type="entry name" value="CHAD"/>
    <property type="match status" value="1"/>
</dbReference>